<proteinExistence type="inferred from homology"/>
<feature type="transmembrane region" description="Helical" evidence="8">
    <location>
        <begin position="279"/>
        <end position="304"/>
    </location>
</feature>
<dbReference type="Pfam" id="PF04403">
    <property type="entry name" value="PqiA"/>
    <property type="match status" value="2"/>
</dbReference>
<dbReference type="InterPro" id="IPR051800">
    <property type="entry name" value="PqiA-PqiB_transport"/>
</dbReference>
<evidence type="ECO:0000256" key="1">
    <source>
        <dbReference type="ARBA" id="ARBA00004429"/>
    </source>
</evidence>
<keyword evidence="7 8" id="KW-0472">Membrane</keyword>
<evidence type="ECO:0000256" key="6">
    <source>
        <dbReference type="ARBA" id="ARBA00022989"/>
    </source>
</evidence>
<feature type="transmembrane region" description="Helical" evidence="8">
    <location>
        <begin position="369"/>
        <end position="391"/>
    </location>
</feature>
<dbReference type="PANTHER" id="PTHR30462:SF3">
    <property type="entry name" value="INTERMEMBRANE TRANSPORT PROTEIN PQIA"/>
    <property type="match status" value="1"/>
</dbReference>
<feature type="transmembrane region" description="Helical" evidence="8">
    <location>
        <begin position="115"/>
        <end position="139"/>
    </location>
</feature>
<comment type="caution">
    <text evidence="9">The sequence shown here is derived from an EMBL/GenBank/DDBJ whole genome shotgun (WGS) entry which is preliminary data.</text>
</comment>
<dbReference type="RefSeq" id="WP_219762794.1">
    <property type="nucleotide sequence ID" value="NZ_JAHYBZ010000003.1"/>
</dbReference>
<feature type="transmembrane region" description="Helical" evidence="8">
    <location>
        <begin position="67"/>
        <end position="95"/>
    </location>
</feature>
<evidence type="ECO:0000256" key="7">
    <source>
        <dbReference type="ARBA" id="ARBA00023136"/>
    </source>
</evidence>
<comment type="similarity">
    <text evidence="2">Belongs to the PqiA family.</text>
</comment>
<dbReference type="Proteomes" id="UP001196565">
    <property type="component" value="Unassembled WGS sequence"/>
</dbReference>
<evidence type="ECO:0000256" key="3">
    <source>
        <dbReference type="ARBA" id="ARBA00022475"/>
    </source>
</evidence>
<keyword evidence="4" id="KW-0997">Cell inner membrane</keyword>
<keyword evidence="10" id="KW-1185">Reference proteome</keyword>
<reference evidence="9 10" key="1">
    <citation type="submission" date="2021-07" db="EMBL/GenBank/DDBJ databases">
        <authorList>
            <person name="So Y."/>
        </authorList>
    </citation>
    <scope>NUCLEOTIDE SEQUENCE [LARGE SCALE GENOMIC DNA]</scope>
    <source>
        <strain evidence="9 10">HJA6</strain>
    </source>
</reference>
<comment type="subcellular location">
    <subcellularLocation>
        <location evidence="1">Cell inner membrane</location>
        <topology evidence="1">Multi-pass membrane protein</topology>
    </subcellularLocation>
</comment>
<evidence type="ECO:0000256" key="4">
    <source>
        <dbReference type="ARBA" id="ARBA00022519"/>
    </source>
</evidence>
<keyword evidence="6 8" id="KW-1133">Transmembrane helix</keyword>
<dbReference type="NCBIfam" id="TIGR00155">
    <property type="entry name" value="pqiA_fam"/>
    <property type="match status" value="1"/>
</dbReference>
<feature type="transmembrane region" description="Helical" evidence="8">
    <location>
        <begin position="160"/>
        <end position="178"/>
    </location>
</feature>
<evidence type="ECO:0000313" key="9">
    <source>
        <dbReference type="EMBL" id="MBW6398180.1"/>
    </source>
</evidence>
<dbReference type="EMBL" id="JAHYBZ010000003">
    <property type="protein sequence ID" value="MBW6398180.1"/>
    <property type="molecule type" value="Genomic_DNA"/>
</dbReference>
<keyword evidence="3" id="KW-1003">Cell membrane</keyword>
<dbReference type="InterPro" id="IPR005219">
    <property type="entry name" value="PqiA-like_proteobact"/>
</dbReference>
<organism evidence="9 10">
    <name type="scientific">Roseomonas alba</name>
    <dbReference type="NCBI Taxonomy" id="2846776"/>
    <lineage>
        <taxon>Bacteria</taxon>
        <taxon>Pseudomonadati</taxon>
        <taxon>Pseudomonadota</taxon>
        <taxon>Alphaproteobacteria</taxon>
        <taxon>Acetobacterales</taxon>
        <taxon>Roseomonadaceae</taxon>
        <taxon>Roseomonas</taxon>
    </lineage>
</organism>
<accession>A0ABS7AA46</accession>
<feature type="transmembrane region" description="Helical" evidence="8">
    <location>
        <begin position="403"/>
        <end position="420"/>
    </location>
</feature>
<feature type="transmembrane region" description="Helical" evidence="8">
    <location>
        <begin position="190"/>
        <end position="209"/>
    </location>
</feature>
<feature type="transmembrane region" description="Helical" evidence="8">
    <location>
        <begin position="324"/>
        <end position="357"/>
    </location>
</feature>
<evidence type="ECO:0000256" key="8">
    <source>
        <dbReference type="SAM" id="Phobius"/>
    </source>
</evidence>
<evidence type="ECO:0000256" key="2">
    <source>
        <dbReference type="ARBA" id="ARBA00007555"/>
    </source>
</evidence>
<name>A0ABS7AA46_9PROT</name>
<dbReference type="PANTHER" id="PTHR30462">
    <property type="entry name" value="INTERMEMBRANE TRANSPORT PROTEIN PQIB-RELATED"/>
    <property type="match status" value="1"/>
</dbReference>
<sequence length="443" mass="48185">MSGGTATAADLARTMALEAWRTGSRLCECSSCGQFQRLPSLVPGQSARCIRCDTVLRRARIDPLGRALALNLAALSLFAVACLMTLMTVSTAGMVRHASLFSGPIDMGRSGLWELTIVVMFTTVIAPVAKLSCMTYVLAGLRLPRPPRHVRRVYAWVEHLRPWSMVEVFLLGVLVAYTKLIDLVHIELGIALYAMGLLMLTMIAAEAVLDRQAVWEEMERRGVPHGDIDHAATALASSAEGALSCHTCGLVSLPHDHDDHCPRCGSHLHVRKPNAMGRAVALLIAAAILYVPANVYPVLQFIQLGSGQPSTILGGVVELLDGGMWPLALLVFFASVAVPMLKIMGLALLLLSVRFAWTSRLRDRTRLYFAVNAIGRWSMIDIFMETILVALVRFGSVVSIEPGMGAIAFCGVVILTMFAAEGFDPRLMWDAAGENDHMRVEPR</sequence>
<protein>
    <submittedName>
        <fullName evidence="9">Paraquat-inducible protein A</fullName>
    </submittedName>
</protein>
<evidence type="ECO:0000256" key="5">
    <source>
        <dbReference type="ARBA" id="ARBA00022692"/>
    </source>
</evidence>
<dbReference type="InterPro" id="IPR007498">
    <property type="entry name" value="PqiA-like"/>
</dbReference>
<evidence type="ECO:0000313" key="10">
    <source>
        <dbReference type="Proteomes" id="UP001196565"/>
    </source>
</evidence>
<gene>
    <name evidence="9" type="ORF">KPL78_10005</name>
</gene>
<keyword evidence="5 8" id="KW-0812">Transmembrane</keyword>